<keyword evidence="3 11" id="KW-1134">Transmembrane beta strand</keyword>
<evidence type="ECO:0000256" key="11">
    <source>
        <dbReference type="PROSITE-ProRule" id="PRU01360"/>
    </source>
</evidence>
<dbReference type="eggNOG" id="COG4771">
    <property type="taxonomic scope" value="Bacteria"/>
</dbReference>
<feature type="domain" description="TonB-dependent receptor-like beta-barrel" evidence="13">
    <location>
        <begin position="184"/>
        <end position="656"/>
    </location>
</feature>
<evidence type="ECO:0000256" key="4">
    <source>
        <dbReference type="ARBA" id="ARBA00022496"/>
    </source>
</evidence>
<keyword evidence="10 11" id="KW-0998">Cell outer membrane</keyword>
<dbReference type="GO" id="GO:0006826">
    <property type="term" value="P:iron ion transport"/>
    <property type="evidence" value="ECO:0007669"/>
    <property type="project" value="UniProtKB-KW"/>
</dbReference>
<comment type="subcellular location">
    <subcellularLocation>
        <location evidence="1 11">Cell outer membrane</location>
        <topology evidence="1 11">Multi-pass membrane protein</topology>
    </subcellularLocation>
</comment>
<gene>
    <name evidence="15" type="ORF">L284_22455</name>
</gene>
<evidence type="ECO:0000259" key="13">
    <source>
        <dbReference type="Pfam" id="PF00593"/>
    </source>
</evidence>
<dbReference type="PATRIC" id="fig|1096930.3.peg.4418"/>
<keyword evidence="7" id="KW-0406">Ion transport</keyword>
<evidence type="ECO:0000256" key="5">
    <source>
        <dbReference type="ARBA" id="ARBA00022692"/>
    </source>
</evidence>
<dbReference type="PROSITE" id="PS52016">
    <property type="entry name" value="TONB_DEPENDENT_REC_3"/>
    <property type="match status" value="1"/>
</dbReference>
<evidence type="ECO:0000256" key="6">
    <source>
        <dbReference type="ARBA" id="ARBA00023004"/>
    </source>
</evidence>
<evidence type="ECO:0000256" key="2">
    <source>
        <dbReference type="ARBA" id="ARBA00022448"/>
    </source>
</evidence>
<sequence>MAQLGATQLQDYFRQVPNVNVAQGVLGQSRVSVRGIGGVGEATTGLYFGEVPVTGPSGTVGDPGNNAPDINLYDIERVEVLRGPQGTLYGASSMAGTLRIIFRKPDATGFEATAEGQYAATKGGSDSYFAKAALNLPVVRDLLAIRVSGYYESRPGFVDNIRLGRKDINRSTAKGVRVLVGLDPDPDTNLTGTFIYQRSEADDAQGWFPSVATFKTDTPVILPFENNFRLFNLTGRHHFGGVTLTASAATYRYDIVRTLDFTPSVTAIAYSPAACQGYYGQAAACSATQFAAYNAYGISQTPALGYQPGYLRTRTAEVRLASAGESWLQWTLGAFYEKRRDYIDSHVTRAAADGSAPDPLQDISYRFVANRLRQLAGFAEASFRPADALTLTGGLRYYDYEKVTGGQTLLGSVLTGSVVSPYSERTARTNGWLFKANASYEFSPDVMAYANAAQGYRPGGANNIPSLQNSLVTYRPDSLWSYEAGVKSRWFGGMVTMNAALFQIDWKDMQVTARTGDGLFTFLANAGGARVRGGELELSARPAHGVELSATFGHVIGKLTSDQVIAGFQGAASGGRKGDRLGMAPWTASASAPYAWPLTSTLDGTVRADLTYTGEGRTGFNPADPYFTTDGDFAMVNLRAGMQNDRLGLYLFVQNLADTNGIASRVSTFGAPNLSFSIPPRTIGANIRLTY</sequence>
<proteinExistence type="inferred from homology"/>
<dbReference type="AlphaFoldDB" id="T0H663"/>
<evidence type="ECO:0000313" key="16">
    <source>
        <dbReference type="Proteomes" id="UP000015527"/>
    </source>
</evidence>
<keyword evidence="9 11" id="KW-0472">Membrane</keyword>
<dbReference type="Gene3D" id="2.40.170.20">
    <property type="entry name" value="TonB-dependent receptor, beta-barrel domain"/>
    <property type="match status" value="1"/>
</dbReference>
<evidence type="ECO:0000256" key="12">
    <source>
        <dbReference type="RuleBase" id="RU003357"/>
    </source>
</evidence>
<evidence type="ECO:0000256" key="8">
    <source>
        <dbReference type="ARBA" id="ARBA00023077"/>
    </source>
</evidence>
<dbReference type="Pfam" id="PF00593">
    <property type="entry name" value="TonB_dep_Rec_b-barrel"/>
    <property type="match status" value="1"/>
</dbReference>
<accession>T0H663</accession>
<dbReference type="PANTHER" id="PTHR32552">
    <property type="entry name" value="FERRICHROME IRON RECEPTOR-RELATED"/>
    <property type="match status" value="1"/>
</dbReference>
<evidence type="ECO:0008006" key="17">
    <source>
        <dbReference type="Google" id="ProtNLM"/>
    </source>
</evidence>
<evidence type="ECO:0000256" key="7">
    <source>
        <dbReference type="ARBA" id="ARBA00023065"/>
    </source>
</evidence>
<keyword evidence="16" id="KW-1185">Reference proteome</keyword>
<reference evidence="15 16" key="1">
    <citation type="journal article" date="2013" name="Genome Announc.">
        <title>Genome Sequence of Novosphingobium lindaniclasticum LE124T, Isolated from a Hexachlorocyclohexane Dumpsite.</title>
        <authorList>
            <person name="Saxena A."/>
            <person name="Nayyar N."/>
            <person name="Sangwan N."/>
            <person name="Kumari R."/>
            <person name="Khurana J.P."/>
            <person name="Lal R."/>
        </authorList>
    </citation>
    <scope>NUCLEOTIDE SEQUENCE [LARGE SCALE GENOMIC DNA]</scope>
    <source>
        <strain evidence="15 16">LE124</strain>
    </source>
</reference>
<dbReference type="eggNOG" id="COG4772">
    <property type="taxonomic scope" value="Bacteria"/>
</dbReference>
<dbReference type="SUPFAM" id="SSF56935">
    <property type="entry name" value="Porins"/>
    <property type="match status" value="1"/>
</dbReference>
<organism evidence="15 16">
    <name type="scientific">Novosphingobium lindaniclasticum LE124</name>
    <dbReference type="NCBI Taxonomy" id="1096930"/>
    <lineage>
        <taxon>Bacteria</taxon>
        <taxon>Pseudomonadati</taxon>
        <taxon>Pseudomonadota</taxon>
        <taxon>Alphaproteobacteria</taxon>
        <taxon>Sphingomonadales</taxon>
        <taxon>Sphingomonadaceae</taxon>
        <taxon>Novosphingobium</taxon>
    </lineage>
</organism>
<keyword evidence="4" id="KW-0410">Iron transport</keyword>
<dbReference type="Proteomes" id="UP000015527">
    <property type="component" value="Unassembled WGS sequence"/>
</dbReference>
<dbReference type="Pfam" id="PF07715">
    <property type="entry name" value="Plug"/>
    <property type="match status" value="1"/>
</dbReference>
<name>T0H663_9SPHN</name>
<evidence type="ECO:0000256" key="1">
    <source>
        <dbReference type="ARBA" id="ARBA00004571"/>
    </source>
</evidence>
<dbReference type="PANTHER" id="PTHR32552:SF81">
    <property type="entry name" value="TONB-DEPENDENT OUTER MEMBRANE RECEPTOR"/>
    <property type="match status" value="1"/>
</dbReference>
<dbReference type="InterPro" id="IPR039426">
    <property type="entry name" value="TonB-dep_rcpt-like"/>
</dbReference>
<evidence type="ECO:0000313" key="15">
    <source>
        <dbReference type="EMBL" id="EQB07623.1"/>
    </source>
</evidence>
<protein>
    <recommendedName>
        <fullName evidence="17">TonB-denpendent receptor</fullName>
    </recommendedName>
</protein>
<dbReference type="InterPro" id="IPR012910">
    <property type="entry name" value="Plug_dom"/>
</dbReference>
<feature type="domain" description="TonB-dependent receptor plug" evidence="14">
    <location>
        <begin position="2"/>
        <end position="97"/>
    </location>
</feature>
<keyword evidence="5 11" id="KW-0812">Transmembrane</keyword>
<comment type="caution">
    <text evidence="15">The sequence shown here is derived from an EMBL/GenBank/DDBJ whole genome shotgun (WGS) entry which is preliminary data.</text>
</comment>
<keyword evidence="6" id="KW-0408">Iron</keyword>
<dbReference type="InterPro" id="IPR000531">
    <property type="entry name" value="Beta-barrel_TonB"/>
</dbReference>
<evidence type="ECO:0000256" key="9">
    <source>
        <dbReference type="ARBA" id="ARBA00023136"/>
    </source>
</evidence>
<evidence type="ECO:0000259" key="14">
    <source>
        <dbReference type="Pfam" id="PF07715"/>
    </source>
</evidence>
<evidence type="ECO:0000256" key="10">
    <source>
        <dbReference type="ARBA" id="ARBA00023237"/>
    </source>
</evidence>
<comment type="similarity">
    <text evidence="11 12">Belongs to the TonB-dependent receptor family.</text>
</comment>
<dbReference type="EMBL" id="ATHL01000153">
    <property type="protein sequence ID" value="EQB07623.1"/>
    <property type="molecule type" value="Genomic_DNA"/>
</dbReference>
<dbReference type="InterPro" id="IPR036942">
    <property type="entry name" value="Beta-barrel_TonB_sf"/>
</dbReference>
<keyword evidence="8 12" id="KW-0798">TonB box</keyword>
<dbReference type="GO" id="GO:0009279">
    <property type="term" value="C:cell outer membrane"/>
    <property type="evidence" value="ECO:0007669"/>
    <property type="project" value="UniProtKB-SubCell"/>
</dbReference>
<keyword evidence="2 11" id="KW-0813">Transport</keyword>
<evidence type="ECO:0000256" key="3">
    <source>
        <dbReference type="ARBA" id="ARBA00022452"/>
    </source>
</evidence>